<keyword evidence="2 9" id="KW-0032">Aminotransferase</keyword>
<evidence type="ECO:0000256" key="2">
    <source>
        <dbReference type="ARBA" id="ARBA00022576"/>
    </source>
</evidence>
<keyword evidence="3" id="KW-0808">Transferase</keyword>
<dbReference type="EMBL" id="LCZJ02000025">
    <property type="protein sequence ID" value="KTD85926.1"/>
    <property type="molecule type" value="Genomic_DNA"/>
</dbReference>
<comment type="similarity">
    <text evidence="5 8">Belongs to the DegT/DnrJ/EryC1 family.</text>
</comment>
<evidence type="ECO:0000256" key="8">
    <source>
        <dbReference type="RuleBase" id="RU004508"/>
    </source>
</evidence>
<evidence type="ECO:0000256" key="6">
    <source>
        <dbReference type="PIRSR" id="PIRSR000390-1"/>
    </source>
</evidence>
<dbReference type="PANTHER" id="PTHR30244:SF34">
    <property type="entry name" value="DTDP-4-AMINO-4,6-DIDEOXYGALACTOSE TRANSAMINASE"/>
    <property type="match status" value="1"/>
</dbReference>
<protein>
    <submittedName>
        <fullName evidence="9">Pyridoxal phosphate-dependent aminotransferase</fullName>
    </submittedName>
</protein>
<evidence type="ECO:0000313" key="9">
    <source>
        <dbReference type="EMBL" id="KTD85926.1"/>
    </source>
</evidence>
<feature type="active site" description="Proton acceptor" evidence="6">
    <location>
        <position position="197"/>
    </location>
</feature>
<evidence type="ECO:0000256" key="7">
    <source>
        <dbReference type="PIRSR" id="PIRSR000390-2"/>
    </source>
</evidence>
<dbReference type="CDD" id="cd00616">
    <property type="entry name" value="AHBA_syn"/>
    <property type="match status" value="1"/>
</dbReference>
<dbReference type="InterPro" id="IPR015424">
    <property type="entry name" value="PyrdxlP-dep_Trfase"/>
</dbReference>
<dbReference type="PANTHER" id="PTHR30244">
    <property type="entry name" value="TRANSAMINASE"/>
    <property type="match status" value="1"/>
</dbReference>
<evidence type="ECO:0000256" key="1">
    <source>
        <dbReference type="ARBA" id="ARBA00001933"/>
    </source>
</evidence>
<dbReference type="RefSeq" id="WP_060624200.1">
    <property type="nucleotide sequence ID" value="NZ_LCZJ02000025.1"/>
</dbReference>
<name>A0A0W1AX51_9BACL</name>
<dbReference type="SUPFAM" id="SSF53383">
    <property type="entry name" value="PLP-dependent transferases"/>
    <property type="match status" value="1"/>
</dbReference>
<reference evidence="9 10" key="1">
    <citation type="journal article" date="2015" name="Int. Biodeterior. Biodegradation">
        <title>Physiological and genetic screening methods for the isolation of methyl tert-butyl ether-degrading bacteria for bioremediation purposes.</title>
        <authorList>
            <person name="Guisado I.M."/>
            <person name="Purswani J."/>
            <person name="Gonzalez Lopez J."/>
            <person name="Pozo C."/>
        </authorList>
    </citation>
    <scope>NUCLEOTIDE SEQUENCE [LARGE SCALE GENOMIC DNA]</scope>
    <source>
        <strain evidence="9 10">SH7</strain>
    </source>
</reference>
<proteinExistence type="inferred from homology"/>
<comment type="caution">
    <text evidence="9">The sequence shown here is derived from an EMBL/GenBank/DDBJ whole genome shotgun (WGS) entry which is preliminary data.</text>
</comment>
<organism evidence="9 10">
    <name type="scientific">Paenibacillus etheri</name>
    <dbReference type="NCBI Taxonomy" id="1306852"/>
    <lineage>
        <taxon>Bacteria</taxon>
        <taxon>Bacillati</taxon>
        <taxon>Bacillota</taxon>
        <taxon>Bacilli</taxon>
        <taxon>Bacillales</taxon>
        <taxon>Paenibacillaceae</taxon>
        <taxon>Paenibacillus</taxon>
    </lineage>
</organism>
<dbReference type="Gene3D" id="3.90.1150.10">
    <property type="entry name" value="Aspartate Aminotransferase, domain 1"/>
    <property type="match status" value="1"/>
</dbReference>
<evidence type="ECO:0000313" key="10">
    <source>
        <dbReference type="Proteomes" id="UP000054709"/>
    </source>
</evidence>
<dbReference type="InterPro" id="IPR015422">
    <property type="entry name" value="PyrdxlP-dep_Trfase_small"/>
</dbReference>
<evidence type="ECO:0000256" key="3">
    <source>
        <dbReference type="ARBA" id="ARBA00022679"/>
    </source>
</evidence>
<dbReference type="Pfam" id="PF01041">
    <property type="entry name" value="DegT_DnrJ_EryC1"/>
    <property type="match status" value="1"/>
</dbReference>
<dbReference type="Gene3D" id="3.40.640.10">
    <property type="entry name" value="Type I PLP-dependent aspartate aminotransferase-like (Major domain)"/>
    <property type="match status" value="1"/>
</dbReference>
<evidence type="ECO:0000256" key="4">
    <source>
        <dbReference type="ARBA" id="ARBA00022898"/>
    </source>
</evidence>
<dbReference type="InterPro" id="IPR000653">
    <property type="entry name" value="DegT/StrS_aminotransferase"/>
</dbReference>
<feature type="modified residue" description="N6-(pyridoxal phosphate)lysine" evidence="7">
    <location>
        <position position="197"/>
    </location>
</feature>
<dbReference type="GO" id="GO:0008483">
    <property type="term" value="F:transaminase activity"/>
    <property type="evidence" value="ECO:0007669"/>
    <property type="project" value="UniProtKB-KW"/>
</dbReference>
<dbReference type="GO" id="GO:0000271">
    <property type="term" value="P:polysaccharide biosynthetic process"/>
    <property type="evidence" value="ECO:0007669"/>
    <property type="project" value="TreeGrafter"/>
</dbReference>
<dbReference type="InterPro" id="IPR015421">
    <property type="entry name" value="PyrdxlP-dep_Trfase_major"/>
</dbReference>
<dbReference type="PIRSF" id="PIRSF000390">
    <property type="entry name" value="PLP_StrS"/>
    <property type="match status" value="1"/>
</dbReference>
<accession>A0A0W1AX51</accession>
<sequence>MSIIQPSILPRILLSPPHVSGREQAYLEDAIHSGWIAPIGPQVDAFEREMADYTGSKGALALSSGTAAIHLALRLAGVSQGDYVICSTLTFVASANPILYLGATPVFVDSEPETWNMCPLAFQRACQDLNDRGLLPKAAVVVNLYGQSADMEPIVEIANRYGITLIEDAAESLGAFYHGKASGTWGRFGIYSFNGNKIITTSGGGMLVSDDTDALEQARFWSTQARDTAPHYQHSEMGYNYRLSNLLAAIGRGQLELLEERVKRRRHISRVYSERLGSIPGLHFMPEAPNCRSTRWLSALTIDDEIAGFSANQLLKCLDFNNIEARPVWKPLHLQPLFENAFYYPYMEGHSVSDQLFTKGVCLPSGSSLSDDDLARVMDAIESCIQNR</sequence>
<dbReference type="Proteomes" id="UP000054709">
    <property type="component" value="Unassembled WGS sequence"/>
</dbReference>
<keyword evidence="10" id="KW-1185">Reference proteome</keyword>
<dbReference type="FunFam" id="3.40.640.10:FF:000090">
    <property type="entry name" value="Pyridoxal phosphate-dependent aminotransferase"/>
    <property type="match status" value="1"/>
</dbReference>
<dbReference type="AlphaFoldDB" id="A0A0W1AX51"/>
<gene>
    <name evidence="9" type="ORF">UQ64_17685</name>
</gene>
<evidence type="ECO:0000256" key="5">
    <source>
        <dbReference type="ARBA" id="ARBA00037999"/>
    </source>
</evidence>
<keyword evidence="4 7" id="KW-0663">Pyridoxal phosphate</keyword>
<dbReference type="GO" id="GO:0030170">
    <property type="term" value="F:pyridoxal phosphate binding"/>
    <property type="evidence" value="ECO:0007669"/>
    <property type="project" value="TreeGrafter"/>
</dbReference>
<comment type="cofactor">
    <cofactor evidence="1">
        <name>pyridoxal 5'-phosphate</name>
        <dbReference type="ChEBI" id="CHEBI:597326"/>
    </cofactor>
</comment>